<dbReference type="STRING" id="38302.SAMN04488535_2090"/>
<keyword evidence="7" id="KW-1185">Reference proteome</keyword>
<accession>A0A1G9QU57</accession>
<sequence>MAERTRALAAVRDVPHEVLEYTPSKDHFGAHSVAELGLDPARVLKTLVVEHGRDLALCLVPVAGRLDPKAAARALGWKNAALTDPARAQRATGYVVGGISPLGTATKLRTLIDATVAALSTVTVSGGQRGVSIALAPSDLAALTGAEFAPISKS</sequence>
<dbReference type="EC" id="4.2.-.-" evidence="4"/>
<evidence type="ECO:0000256" key="4">
    <source>
        <dbReference type="PIRNR" id="PIRNR006181"/>
    </source>
</evidence>
<dbReference type="GO" id="GO:0006412">
    <property type="term" value="P:translation"/>
    <property type="evidence" value="ECO:0007669"/>
    <property type="project" value="UniProtKB-KW"/>
</dbReference>
<feature type="domain" description="YbaK/aminoacyl-tRNA synthetase-associated" evidence="5">
    <location>
        <begin position="33"/>
        <end position="142"/>
    </location>
</feature>
<organism evidence="6 7">
    <name type="scientific">Corynebacterium mycetoides</name>
    <dbReference type="NCBI Taxonomy" id="38302"/>
    <lineage>
        <taxon>Bacteria</taxon>
        <taxon>Bacillati</taxon>
        <taxon>Actinomycetota</taxon>
        <taxon>Actinomycetes</taxon>
        <taxon>Mycobacteriales</taxon>
        <taxon>Corynebacteriaceae</taxon>
        <taxon>Corynebacterium</taxon>
    </lineage>
</organism>
<dbReference type="OrthoDB" id="9809296at2"/>
<evidence type="ECO:0000259" key="5">
    <source>
        <dbReference type="Pfam" id="PF04073"/>
    </source>
</evidence>
<evidence type="ECO:0000313" key="7">
    <source>
        <dbReference type="Proteomes" id="UP000199350"/>
    </source>
</evidence>
<protein>
    <recommendedName>
        <fullName evidence="4">Cys-tRNA(Pro)/Cys-tRNA(Cys) deacylase</fullName>
        <ecNumber evidence="4">4.2.-.-</ecNumber>
    </recommendedName>
</protein>
<proteinExistence type="inferred from homology"/>
<keyword evidence="2 4" id="KW-0648">Protein biosynthesis</keyword>
<dbReference type="GO" id="GO:0002161">
    <property type="term" value="F:aminoacyl-tRNA deacylase activity"/>
    <property type="evidence" value="ECO:0007669"/>
    <property type="project" value="InterPro"/>
</dbReference>
<dbReference type="Proteomes" id="UP000199350">
    <property type="component" value="Chromosome I"/>
</dbReference>
<keyword evidence="3 4" id="KW-0456">Lyase</keyword>
<dbReference type="Gene3D" id="3.90.960.10">
    <property type="entry name" value="YbaK/aminoacyl-tRNA synthetase-associated domain"/>
    <property type="match status" value="1"/>
</dbReference>
<dbReference type="CDD" id="cd00002">
    <property type="entry name" value="YbaK_deacylase"/>
    <property type="match status" value="1"/>
</dbReference>
<dbReference type="InterPro" id="IPR004369">
    <property type="entry name" value="Prolyl-tRNA_editing_YbaK/EbsC"/>
</dbReference>
<dbReference type="InterPro" id="IPR007214">
    <property type="entry name" value="YbaK/aa-tRNA-synth-assoc-dom"/>
</dbReference>
<evidence type="ECO:0000256" key="1">
    <source>
        <dbReference type="ARBA" id="ARBA00009798"/>
    </source>
</evidence>
<dbReference type="PANTHER" id="PTHR30411:SF0">
    <property type="entry name" value="CYS-TRNA(PRO)_CYS-TRNA(CYS) DEACYLASE YBAK"/>
    <property type="match status" value="1"/>
</dbReference>
<dbReference type="Pfam" id="PF04073">
    <property type="entry name" value="tRNA_edit"/>
    <property type="match status" value="1"/>
</dbReference>
<dbReference type="EMBL" id="LT629700">
    <property type="protein sequence ID" value="SDM14421.1"/>
    <property type="molecule type" value="Genomic_DNA"/>
</dbReference>
<dbReference type="AlphaFoldDB" id="A0A1G9QU57"/>
<dbReference type="RefSeq" id="WP_092151857.1">
    <property type="nucleotide sequence ID" value="NZ_LT629700.1"/>
</dbReference>
<evidence type="ECO:0000256" key="3">
    <source>
        <dbReference type="ARBA" id="ARBA00023239"/>
    </source>
</evidence>
<dbReference type="PANTHER" id="PTHR30411">
    <property type="entry name" value="CYTOPLASMIC PROTEIN"/>
    <property type="match status" value="1"/>
</dbReference>
<dbReference type="GO" id="GO:0016829">
    <property type="term" value="F:lyase activity"/>
    <property type="evidence" value="ECO:0007669"/>
    <property type="project" value="UniProtKB-KW"/>
</dbReference>
<dbReference type="PIRSF" id="PIRSF006181">
    <property type="entry name" value="EbsC_YbaK"/>
    <property type="match status" value="1"/>
</dbReference>
<comment type="similarity">
    <text evidence="1 4">Belongs to the prolyl-tRNA editing family. YbaK/EbsC subfamily.</text>
</comment>
<dbReference type="InterPro" id="IPR036754">
    <property type="entry name" value="YbaK/aa-tRNA-synt-asso_dom_sf"/>
</dbReference>
<gene>
    <name evidence="6" type="ORF">SAMN04488535_2090</name>
</gene>
<reference evidence="7" key="1">
    <citation type="submission" date="2016-10" db="EMBL/GenBank/DDBJ databases">
        <authorList>
            <person name="Varghese N."/>
            <person name="Submissions S."/>
        </authorList>
    </citation>
    <scope>NUCLEOTIDE SEQUENCE [LARGE SCALE GENOMIC DNA]</scope>
    <source>
        <strain evidence="7">DSM 20632</strain>
    </source>
</reference>
<dbReference type="SUPFAM" id="SSF55826">
    <property type="entry name" value="YbaK/ProRS associated domain"/>
    <property type="match status" value="1"/>
</dbReference>
<evidence type="ECO:0000313" key="6">
    <source>
        <dbReference type="EMBL" id="SDM14421.1"/>
    </source>
</evidence>
<evidence type="ECO:0000256" key="2">
    <source>
        <dbReference type="ARBA" id="ARBA00022917"/>
    </source>
</evidence>
<name>A0A1G9QU57_9CORY</name>